<reference evidence="2 4" key="2">
    <citation type="journal article" date="2014" name="Int. J. Syst. Evol. Microbiol.">
        <title>Complete genome sequence of Corynebacterium casei LMG S-19264T (=DSM 44701T), isolated from a smear-ripened cheese.</title>
        <authorList>
            <consortium name="US DOE Joint Genome Institute (JGI-PGF)"/>
            <person name="Walter F."/>
            <person name="Albersmeier A."/>
            <person name="Kalinowski J."/>
            <person name="Ruckert C."/>
        </authorList>
    </citation>
    <scope>NUCLEOTIDE SEQUENCE [LARGE SCALE GENOMIC DNA]</scope>
    <source>
        <strain evidence="2 4">NBRC 114545</strain>
    </source>
</reference>
<reference evidence="1" key="3">
    <citation type="submission" date="2018-03" db="EMBL/GenBank/DDBJ databases">
        <authorList>
            <person name="Jeon C.O."/>
        </authorList>
    </citation>
    <scope>NUCLEOTIDE SEQUENCE</scope>
    <source>
        <strain evidence="1">JCM 31126</strain>
    </source>
</reference>
<dbReference type="EMBL" id="CP027783">
    <property type="protein sequence ID" value="AYW48282.1"/>
    <property type="molecule type" value="Genomic_DNA"/>
</dbReference>
<dbReference type="PANTHER" id="PTHR43857">
    <property type="entry name" value="BLR7761 PROTEIN"/>
    <property type="match status" value="1"/>
</dbReference>
<reference evidence="1 3" key="1">
    <citation type="journal article" date="2012" name="Int. J. Syst. Evol. Microbiol.">
        <title>Characterization of Tetragenococcus strains from sugar thick juice reveals a novel species, Tetragenococcus osmophilus sp. nov., and divides Tetragenococcus halophilus into two subspecies, T. halophilus subsp. halophilus subsp. nov. and T. halophilus subsp. flandriensis subsp. nov.</title>
        <authorList>
            <person name="Juste A."/>
            <person name="Van Trappen S."/>
            <person name="Verreth C."/>
            <person name="Cleenwerck I."/>
            <person name="De Vos P."/>
            <person name="Lievens B."/>
            <person name="Willems K.A."/>
        </authorList>
    </citation>
    <scope>NUCLEOTIDE SEQUENCE [LARGE SCALE GENOMIC DNA]</scope>
    <source>
        <strain evidence="1 3">JCM 31126</strain>
    </source>
</reference>
<dbReference type="EMBL" id="BSUW01000001">
    <property type="protein sequence ID" value="GMA72028.1"/>
    <property type="molecule type" value="Genomic_DNA"/>
</dbReference>
<dbReference type="Gene3D" id="3.30.1330.40">
    <property type="entry name" value="RutC-like"/>
    <property type="match status" value="1"/>
</dbReference>
<dbReference type="Proteomes" id="UP000268310">
    <property type="component" value="Chromosome"/>
</dbReference>
<gene>
    <name evidence="1" type="ORF">C7K38_07855</name>
    <name evidence="2" type="ORF">GCM10025885_10770</name>
</gene>
<accession>A0AA37XJD1</accession>
<evidence type="ECO:0000313" key="3">
    <source>
        <dbReference type="Proteomes" id="UP000268310"/>
    </source>
</evidence>
<organism evidence="2 4">
    <name type="scientific">Tetragenococcus osmophilus</name>
    <dbReference type="NCBI Taxonomy" id="526944"/>
    <lineage>
        <taxon>Bacteria</taxon>
        <taxon>Bacillati</taxon>
        <taxon>Bacillota</taxon>
        <taxon>Bacilli</taxon>
        <taxon>Lactobacillales</taxon>
        <taxon>Enterococcaceae</taxon>
        <taxon>Tetragenococcus</taxon>
    </lineage>
</organism>
<dbReference type="AlphaFoldDB" id="A0AA37XJD1"/>
<evidence type="ECO:0000313" key="2">
    <source>
        <dbReference type="EMBL" id="GMA72028.1"/>
    </source>
</evidence>
<protein>
    <submittedName>
        <fullName evidence="1">Enamine deaminase RidA</fullName>
    </submittedName>
</protein>
<dbReference type="Proteomes" id="UP001157039">
    <property type="component" value="Unassembled WGS sequence"/>
</dbReference>
<dbReference type="CDD" id="cd00448">
    <property type="entry name" value="YjgF_YER057c_UK114_family"/>
    <property type="match status" value="1"/>
</dbReference>
<dbReference type="Pfam" id="PF01042">
    <property type="entry name" value="Ribonuc_L-PSP"/>
    <property type="match status" value="1"/>
</dbReference>
<dbReference type="RefSeq" id="WP_123936045.1">
    <property type="nucleotide sequence ID" value="NZ_BSUW01000001.1"/>
</dbReference>
<evidence type="ECO:0000313" key="1">
    <source>
        <dbReference type="EMBL" id="AYW48282.1"/>
    </source>
</evidence>
<dbReference type="InterPro" id="IPR006175">
    <property type="entry name" value="YjgF/YER057c/UK114"/>
</dbReference>
<dbReference type="PANTHER" id="PTHR43857:SF1">
    <property type="entry name" value="YJGH FAMILY PROTEIN"/>
    <property type="match status" value="1"/>
</dbReference>
<evidence type="ECO:0000313" key="4">
    <source>
        <dbReference type="Proteomes" id="UP001157039"/>
    </source>
</evidence>
<keyword evidence="3" id="KW-1185">Reference proteome</keyword>
<name>A0AA37XJD1_9ENTE</name>
<dbReference type="KEGG" id="too:C7K38_07855"/>
<dbReference type="SUPFAM" id="SSF55298">
    <property type="entry name" value="YjgF-like"/>
    <property type="match status" value="1"/>
</dbReference>
<proteinExistence type="predicted"/>
<dbReference type="InterPro" id="IPR035959">
    <property type="entry name" value="RutC-like_sf"/>
</dbReference>
<reference evidence="2" key="4">
    <citation type="submission" date="2023-02" db="EMBL/GenBank/DDBJ databases">
        <authorList>
            <person name="Sun Q."/>
            <person name="Mori K."/>
        </authorList>
    </citation>
    <scope>NUCLEOTIDE SEQUENCE</scope>
    <source>
        <strain evidence="2">NBRC 114545</strain>
    </source>
</reference>
<sequence length="116" mass="12908">MPIYSSSLVSNAPFLFISGQTPEENTNIPDSIKDQTHIVLQKINSLIAEHNLDLTNLVKMNVYITDSSYLADVRSVFTEIFGEIKPAMTLVVVAGLINEQFKIEIDATASFEKMNN</sequence>